<keyword evidence="2" id="KW-1185">Reference proteome</keyword>
<feature type="non-terminal residue" evidence="1">
    <location>
        <position position="209"/>
    </location>
</feature>
<accession>A0AC60QEB8</accession>
<sequence length="209" mass="24263">MLVSRSGHTVHKVEPVESGEKFEDSSNRFDPVEPRKFDLKIRFDKNLFPFKYAAFQSVGMASEAADDSERGASSGPLWQPGSMGYSPLSPYLNPALVKQLGDVEDHYHIRWQALNLQHLQCLWHLMKHCQRMVDELCRMERICIQLRFRRHVSRGHSQLYQKSYEPQRCTSWHSSRVQKNPASEEHTLTSPWPCTSNAYDCEIHESSRS</sequence>
<protein>
    <submittedName>
        <fullName evidence="1">Uncharacterized protein</fullName>
    </submittedName>
</protein>
<name>A0AC60QEB8_IXOPE</name>
<comment type="caution">
    <text evidence="1">The sequence shown here is derived from an EMBL/GenBank/DDBJ whole genome shotgun (WGS) entry which is preliminary data.</text>
</comment>
<reference evidence="1 2" key="1">
    <citation type="journal article" date="2020" name="Cell">
        <title>Large-Scale Comparative Analyses of Tick Genomes Elucidate Their Genetic Diversity and Vector Capacities.</title>
        <authorList>
            <consortium name="Tick Genome and Microbiome Consortium (TIGMIC)"/>
            <person name="Jia N."/>
            <person name="Wang J."/>
            <person name="Shi W."/>
            <person name="Du L."/>
            <person name="Sun Y."/>
            <person name="Zhan W."/>
            <person name="Jiang J.F."/>
            <person name="Wang Q."/>
            <person name="Zhang B."/>
            <person name="Ji P."/>
            <person name="Bell-Sakyi L."/>
            <person name="Cui X.M."/>
            <person name="Yuan T.T."/>
            <person name="Jiang B.G."/>
            <person name="Yang W.F."/>
            <person name="Lam T.T."/>
            <person name="Chang Q.C."/>
            <person name="Ding S.J."/>
            <person name="Wang X.J."/>
            <person name="Zhu J.G."/>
            <person name="Ruan X.D."/>
            <person name="Zhao L."/>
            <person name="Wei J.T."/>
            <person name="Ye R.Z."/>
            <person name="Que T.C."/>
            <person name="Du C.H."/>
            <person name="Zhou Y.H."/>
            <person name="Cheng J.X."/>
            <person name="Dai P.F."/>
            <person name="Guo W.B."/>
            <person name="Han X.H."/>
            <person name="Huang E.J."/>
            <person name="Li L.F."/>
            <person name="Wei W."/>
            <person name="Gao Y.C."/>
            <person name="Liu J.Z."/>
            <person name="Shao H.Z."/>
            <person name="Wang X."/>
            <person name="Wang C.C."/>
            <person name="Yang T.C."/>
            <person name="Huo Q.B."/>
            <person name="Li W."/>
            <person name="Chen H.Y."/>
            <person name="Chen S.E."/>
            <person name="Zhou L.G."/>
            <person name="Ni X.B."/>
            <person name="Tian J.H."/>
            <person name="Sheng Y."/>
            <person name="Liu T."/>
            <person name="Pan Y.S."/>
            <person name="Xia L.Y."/>
            <person name="Li J."/>
            <person name="Zhao F."/>
            <person name="Cao W.C."/>
        </authorList>
    </citation>
    <scope>NUCLEOTIDE SEQUENCE [LARGE SCALE GENOMIC DNA]</scope>
    <source>
        <strain evidence="1">Iper-2018</strain>
    </source>
</reference>
<dbReference type="Proteomes" id="UP000805193">
    <property type="component" value="Unassembled WGS sequence"/>
</dbReference>
<dbReference type="EMBL" id="JABSTQ010009246">
    <property type="protein sequence ID" value="KAG0431208.1"/>
    <property type="molecule type" value="Genomic_DNA"/>
</dbReference>
<proteinExistence type="predicted"/>
<organism evidence="1 2">
    <name type="scientific">Ixodes persulcatus</name>
    <name type="common">Taiga tick</name>
    <dbReference type="NCBI Taxonomy" id="34615"/>
    <lineage>
        <taxon>Eukaryota</taxon>
        <taxon>Metazoa</taxon>
        <taxon>Ecdysozoa</taxon>
        <taxon>Arthropoda</taxon>
        <taxon>Chelicerata</taxon>
        <taxon>Arachnida</taxon>
        <taxon>Acari</taxon>
        <taxon>Parasitiformes</taxon>
        <taxon>Ixodida</taxon>
        <taxon>Ixodoidea</taxon>
        <taxon>Ixodidae</taxon>
        <taxon>Ixodinae</taxon>
        <taxon>Ixodes</taxon>
    </lineage>
</organism>
<evidence type="ECO:0000313" key="2">
    <source>
        <dbReference type="Proteomes" id="UP000805193"/>
    </source>
</evidence>
<evidence type="ECO:0000313" key="1">
    <source>
        <dbReference type="EMBL" id="KAG0431208.1"/>
    </source>
</evidence>
<gene>
    <name evidence="1" type="ORF">HPB47_022005</name>
</gene>